<dbReference type="KEGG" id="mhi:Mhar_2037"/>
<organism evidence="2 3">
    <name type="scientific">Methanothrix harundinacea (strain 6Ac)</name>
    <name type="common">Methanosaeta harundinacea</name>
    <dbReference type="NCBI Taxonomy" id="1110509"/>
    <lineage>
        <taxon>Archaea</taxon>
        <taxon>Methanobacteriati</taxon>
        <taxon>Methanobacteriota</taxon>
        <taxon>Stenosarchaea group</taxon>
        <taxon>Methanomicrobia</taxon>
        <taxon>Methanotrichales</taxon>
        <taxon>Methanotrichaceae</taxon>
        <taxon>Methanothrix</taxon>
    </lineage>
</organism>
<dbReference type="SUPFAM" id="SSF52833">
    <property type="entry name" value="Thioredoxin-like"/>
    <property type="match status" value="1"/>
</dbReference>
<accession>G7WPN1</accession>
<keyword evidence="3" id="KW-1185">Reference proteome</keyword>
<evidence type="ECO:0000313" key="2">
    <source>
        <dbReference type="EMBL" id="AET65393.1"/>
    </source>
</evidence>
<dbReference type="AlphaFoldDB" id="G7WPN1"/>
<proteinExistence type="predicted"/>
<reference evidence="2 3" key="1">
    <citation type="journal article" date="2012" name="PLoS ONE">
        <title>The genome characteristics and predicted function of methyl-group oxidation pathway in the obligate aceticlastic methanogens, Methanosaeta spp.</title>
        <authorList>
            <person name="Zhu J."/>
            <person name="Zheng H."/>
            <person name="Ai G."/>
            <person name="Zhang G."/>
            <person name="Liu D."/>
            <person name="Liu X."/>
            <person name="Dong X."/>
        </authorList>
    </citation>
    <scope>NUCLEOTIDE SEQUENCE [LARGE SCALE GENOMIC DNA]</scope>
    <source>
        <strain evidence="2 3">6Ac</strain>
    </source>
</reference>
<name>G7WPN1_METH6</name>
<protein>
    <recommendedName>
        <fullName evidence="4">Thioredoxin domain-containing protein</fullName>
    </recommendedName>
</protein>
<dbReference type="InterPro" id="IPR036249">
    <property type="entry name" value="Thioredoxin-like_sf"/>
</dbReference>
<dbReference type="Proteomes" id="UP000005877">
    <property type="component" value="Chromosome"/>
</dbReference>
<dbReference type="InterPro" id="IPR017937">
    <property type="entry name" value="Thioredoxin_CS"/>
</dbReference>
<gene>
    <name evidence="2" type="ordered locus">Mhar_2037</name>
</gene>
<feature type="region of interest" description="Disordered" evidence="1">
    <location>
        <begin position="1"/>
        <end position="50"/>
    </location>
</feature>
<dbReference type="CDD" id="cd01659">
    <property type="entry name" value="TRX_superfamily"/>
    <property type="match status" value="1"/>
</dbReference>
<dbReference type="STRING" id="1110509.Mhar_2037"/>
<evidence type="ECO:0000313" key="3">
    <source>
        <dbReference type="Proteomes" id="UP000005877"/>
    </source>
</evidence>
<evidence type="ECO:0008006" key="4">
    <source>
        <dbReference type="Google" id="ProtNLM"/>
    </source>
</evidence>
<dbReference type="EMBL" id="CP003117">
    <property type="protein sequence ID" value="AET65393.1"/>
    <property type="molecule type" value="Genomic_DNA"/>
</dbReference>
<dbReference type="HOGENOM" id="CLU_1021614_0_0_2"/>
<dbReference type="PATRIC" id="fig|1110509.7.peg.2259"/>
<sequence>MIYISSGSDPRPPPQRRGSGVSESPSPQSPLCAPLPGGHPKDGPPLGSPYLSHIRSGTSLVFVGKVRGLGSGGGEKKISPGIIRRMVAAFRTLSSPVMPLAFILAVPVLGAFAAQAAVEHPIGAGPDDWWITYPDQRSNAGSPVDHPSWALEPLEEGPVIVLIHSSNCPACLQQESAIRRVLEDLGDEVVYLDVLTETDHLKAWDGLVLYYPTGDPESDPIYIPGTVFLTLGPGTDGEPVVLWHSSVGSTGEGRIRSRLQDAIALYQESSQG</sequence>
<evidence type="ECO:0000256" key="1">
    <source>
        <dbReference type="SAM" id="MobiDB-lite"/>
    </source>
</evidence>
<dbReference type="PROSITE" id="PS00194">
    <property type="entry name" value="THIOREDOXIN_1"/>
    <property type="match status" value="1"/>
</dbReference>